<evidence type="ECO:0000256" key="1">
    <source>
        <dbReference type="ARBA" id="ARBA00001913"/>
    </source>
</evidence>
<dbReference type="SMART" id="SM00159">
    <property type="entry name" value="PTX"/>
    <property type="match status" value="1"/>
</dbReference>
<comment type="cofactor">
    <cofactor evidence="1">
        <name>Ca(2+)</name>
        <dbReference type="ChEBI" id="CHEBI:29108"/>
    </cofactor>
</comment>
<dbReference type="SMART" id="SM00560">
    <property type="entry name" value="LamGL"/>
    <property type="match status" value="1"/>
</dbReference>
<dbReference type="InterPro" id="IPR051360">
    <property type="entry name" value="Neuronal_Pentraxin_Related"/>
</dbReference>
<dbReference type="PANTHER" id="PTHR19277:SF125">
    <property type="entry name" value="B6"/>
    <property type="match status" value="1"/>
</dbReference>
<evidence type="ECO:0000256" key="7">
    <source>
        <dbReference type="SAM" id="MobiDB-lite"/>
    </source>
</evidence>
<keyword evidence="3" id="KW-0732">Signal</keyword>
<dbReference type="Proteomes" id="UP000177870">
    <property type="component" value="Chromosome"/>
</dbReference>
<feature type="compositionally biased region" description="Polar residues" evidence="7">
    <location>
        <begin position="888"/>
        <end position="898"/>
    </location>
</feature>
<dbReference type="Pfam" id="PF13385">
    <property type="entry name" value="Laminin_G_3"/>
    <property type="match status" value="2"/>
</dbReference>
<evidence type="ECO:0000313" key="11">
    <source>
        <dbReference type="Proteomes" id="UP000177870"/>
    </source>
</evidence>
<keyword evidence="2" id="KW-0479">Metal-binding</keyword>
<dbReference type="GO" id="GO:0046872">
    <property type="term" value="F:metal ion binding"/>
    <property type="evidence" value="ECO:0007669"/>
    <property type="project" value="UniProtKB-KW"/>
</dbReference>
<evidence type="ECO:0000256" key="2">
    <source>
        <dbReference type="ARBA" id="ARBA00022723"/>
    </source>
</evidence>
<evidence type="ECO:0000259" key="9">
    <source>
        <dbReference type="SMART" id="SM00560"/>
    </source>
</evidence>
<protein>
    <submittedName>
        <fullName evidence="10">Uncharacterized protein</fullName>
    </submittedName>
</protein>
<keyword evidence="6" id="KW-0325">Glycoprotein</keyword>
<evidence type="ECO:0000313" key="10">
    <source>
        <dbReference type="EMBL" id="AOX02907.1"/>
    </source>
</evidence>
<evidence type="ECO:0000256" key="6">
    <source>
        <dbReference type="ARBA" id="ARBA00023180"/>
    </source>
</evidence>
<name>A0A1D8TZ29_9CYAN</name>
<dbReference type="InterPro" id="IPR001759">
    <property type="entry name" value="PTX_dom"/>
</dbReference>
<evidence type="ECO:0000256" key="5">
    <source>
        <dbReference type="ARBA" id="ARBA00023157"/>
    </source>
</evidence>
<dbReference type="InterPro" id="IPR013320">
    <property type="entry name" value="ConA-like_dom_sf"/>
</dbReference>
<feature type="compositionally biased region" description="Basic and acidic residues" evidence="7">
    <location>
        <begin position="909"/>
        <end position="939"/>
    </location>
</feature>
<dbReference type="AlphaFoldDB" id="A0A1D8TZ29"/>
<evidence type="ECO:0000256" key="4">
    <source>
        <dbReference type="ARBA" id="ARBA00022837"/>
    </source>
</evidence>
<dbReference type="OrthoDB" id="463714at2"/>
<dbReference type="KEGG" id="mpro:BJP34_28800"/>
<sequence length="1187" mass="133458">MFFDCNYDLENNVADGWHHVAAVAKEERTVFYIDGKPVGFTTIRYGLTFDGQEDGVEFRNFKNFPSTAITVACWIRTDSTKANTSLLFYKNDPFKLYNLTNLQILIKGESKTTNISFNDGEWHHLAVTWNNSEGTLRVYKDGVEKFVTRDLKKGETISGNGQLLIAPKDFDGSISGLSIWNLALSAYEIRDNMYKILEGNEGGLVSYWPMRVISGADGTELLADQVHQDSQKNNGVVKGDPEILFYLPQCQSNLAVIGNDPNGNRPFGKLAEVRLWNLALTDEEVEINSKTLLTGNEPGLVAYYPMTEATGTQAKDYSAEDQHHGSIAGADWVACTAAIGNPGHLVMEFDEEKESYIDCGDILNPKSSNFTVELWFRCHSTSGEKILFNKENLYQAAVTNGYFQYCWKPYWHWTGDHFPVTPNVWYHAAVVYDGSTQYMYCNGEQVYSRGETGNIGSSSQPLLIGARSHENISAHFDGEIAEVRIWDKARTQQEIARDMHRHLSGNEENLVGYWPLDSIENGKVKDLSANNYDGTVHGAKLVESAPGSHLLSCEYSSVGLDPNNPKRKLAMMRRALIYTTLNGSVHALSEKRLEELDLRWIGNAQFQPTLLGYIEGAPPVPSENLTVYYDYDGAASVQLRQSQDVSYSWTRSKDVSQGFDFDFFAGVGWGAQAGIGFVSKISEGRAGVKGALNLRNTTSNSSTVRADSSSNLTDILELRGLSETKPQFENLGARFVPKNVGYALVVSGLADVFITKLKRSGKMISYEIRPAEGIPLDVNTITFMINPAYTMNGTLDGTVGSQAADQRFYRHVPEMRSQYGSLYPASYMRLQQAYDLKQQIEKLDKDREAYFYNNDSTKTKDIESQTVDTSQYDSYGQVTVAPKDQTENGDGSSQQQETEQVEGHVQSFEGHKEAQEDQANQRKEEINKRIPNPDKQERAKDAFEEWQRRMENLLIRAGKRNIVNTYVWDADGGFRAEEESFASTIEHTVGGSLIAGGQLGAQVDAMVAGFAFELTPLYTAEITQTMSKTEVNSRGFELFVNLYGLENKDITDLNDYPLKPGEKVDRYRFMSFYLEGNVNHFHDFFNYVVDPEWLQSNDEEARALRQVQAGKPNKTWRVLHRVTYVERPALMGFGRDLRPVETSDQMADTVLNYFDSLERKDNNIQGQLREIFAILTSLDKRITDNNS</sequence>
<reference evidence="11" key="1">
    <citation type="submission" date="2016-10" db="EMBL/GenBank/DDBJ databases">
        <title>Comparative genomics uncovers the prolific and rare metabolic potential of the cyanobacterial genus Moorea.</title>
        <authorList>
            <person name="Leao T."/>
            <person name="Castelao G."/>
            <person name="Korobeynikov A."/>
            <person name="Monroe E.A."/>
            <person name="Podell S."/>
            <person name="Glukhov E."/>
            <person name="Allen E."/>
            <person name="Gerwick W.H."/>
            <person name="Gerwick L."/>
        </authorList>
    </citation>
    <scope>NUCLEOTIDE SEQUENCE [LARGE SCALE GENOMIC DNA]</scope>
    <source>
        <strain evidence="11">PAL-8-15-08-1</strain>
    </source>
</reference>
<dbReference type="Gene3D" id="2.60.120.200">
    <property type="match status" value="3"/>
</dbReference>
<dbReference type="SUPFAM" id="SSF49899">
    <property type="entry name" value="Concanavalin A-like lectins/glucanases"/>
    <property type="match status" value="3"/>
</dbReference>
<dbReference type="PANTHER" id="PTHR19277">
    <property type="entry name" value="PENTRAXIN"/>
    <property type="match status" value="1"/>
</dbReference>
<feature type="domain" description="LamG-like jellyroll fold" evidence="9">
    <location>
        <begin position="368"/>
        <end position="493"/>
    </location>
</feature>
<feature type="region of interest" description="Disordered" evidence="7">
    <location>
        <begin position="881"/>
        <end position="939"/>
    </location>
</feature>
<proteinExistence type="predicted"/>
<dbReference type="EMBL" id="CP017599">
    <property type="protein sequence ID" value="AOX02907.1"/>
    <property type="molecule type" value="Genomic_DNA"/>
</dbReference>
<organism evidence="10 11">
    <name type="scientific">Moorena producens PAL-8-15-08-1</name>
    <dbReference type="NCBI Taxonomy" id="1458985"/>
    <lineage>
        <taxon>Bacteria</taxon>
        <taxon>Bacillati</taxon>
        <taxon>Cyanobacteriota</taxon>
        <taxon>Cyanophyceae</taxon>
        <taxon>Coleofasciculales</taxon>
        <taxon>Coleofasciculaceae</taxon>
        <taxon>Moorena</taxon>
    </lineage>
</organism>
<gene>
    <name evidence="10" type="ORF">BJP34_28800</name>
</gene>
<keyword evidence="4" id="KW-0106">Calcium</keyword>
<evidence type="ECO:0000259" key="8">
    <source>
        <dbReference type="SMART" id="SM00159"/>
    </source>
</evidence>
<dbReference type="InterPro" id="IPR006558">
    <property type="entry name" value="LamG-like"/>
</dbReference>
<feature type="domain" description="Pentraxin (PTX)" evidence="8">
    <location>
        <begin position="52"/>
        <end position="213"/>
    </location>
</feature>
<dbReference type="RefSeq" id="WP_070395302.1">
    <property type="nucleotide sequence ID" value="NZ_CP017599.1"/>
</dbReference>
<keyword evidence="5" id="KW-1015">Disulfide bond</keyword>
<accession>A0A1D8TZ29</accession>
<dbReference type="STRING" id="1458985.BJP34_28800"/>
<evidence type="ECO:0000256" key="3">
    <source>
        <dbReference type="ARBA" id="ARBA00022729"/>
    </source>
</evidence>